<evidence type="ECO:0000256" key="6">
    <source>
        <dbReference type="ARBA" id="ARBA00024338"/>
    </source>
</evidence>
<feature type="transmembrane region" description="Helical" evidence="8">
    <location>
        <begin position="554"/>
        <end position="574"/>
    </location>
</feature>
<evidence type="ECO:0000256" key="4">
    <source>
        <dbReference type="ARBA" id="ARBA00022989"/>
    </source>
</evidence>
<feature type="transmembrane region" description="Helical" evidence="8">
    <location>
        <begin position="417"/>
        <end position="442"/>
    </location>
</feature>
<evidence type="ECO:0000256" key="3">
    <source>
        <dbReference type="ARBA" id="ARBA00022692"/>
    </source>
</evidence>
<dbReference type="EMBL" id="JANCYW010000020">
    <property type="protein sequence ID" value="KAK4538768.1"/>
    <property type="molecule type" value="Genomic_DNA"/>
</dbReference>
<dbReference type="InterPro" id="IPR036259">
    <property type="entry name" value="MFS_trans_sf"/>
</dbReference>
<organism evidence="10 11">
    <name type="scientific">Cyanidium caldarium</name>
    <name type="common">Red alga</name>
    <dbReference type="NCBI Taxonomy" id="2771"/>
    <lineage>
        <taxon>Eukaryota</taxon>
        <taxon>Rhodophyta</taxon>
        <taxon>Bangiophyceae</taxon>
        <taxon>Cyanidiales</taxon>
        <taxon>Cyanidiaceae</taxon>
        <taxon>Cyanidium</taxon>
    </lineage>
</organism>
<evidence type="ECO:0000313" key="10">
    <source>
        <dbReference type="EMBL" id="KAK4538768.1"/>
    </source>
</evidence>
<dbReference type="InterPro" id="IPR011701">
    <property type="entry name" value="MFS"/>
</dbReference>
<dbReference type="InterPro" id="IPR044770">
    <property type="entry name" value="MFS_spinster-like"/>
</dbReference>
<keyword evidence="4 8" id="KW-1133">Transmembrane helix</keyword>
<comment type="subcellular location">
    <subcellularLocation>
        <location evidence="1">Membrane</location>
        <topology evidence="1">Multi-pass membrane protein</topology>
    </subcellularLocation>
</comment>
<evidence type="ECO:0000256" key="2">
    <source>
        <dbReference type="ARBA" id="ARBA00022448"/>
    </source>
</evidence>
<dbReference type="Proteomes" id="UP001301350">
    <property type="component" value="Unassembled WGS sequence"/>
</dbReference>
<feature type="transmembrane region" description="Helical" evidence="8">
    <location>
        <begin position="106"/>
        <end position="124"/>
    </location>
</feature>
<keyword evidence="11" id="KW-1185">Reference proteome</keyword>
<feature type="transmembrane region" description="Helical" evidence="8">
    <location>
        <begin position="198"/>
        <end position="218"/>
    </location>
</feature>
<dbReference type="InterPro" id="IPR020846">
    <property type="entry name" value="MFS_dom"/>
</dbReference>
<dbReference type="AlphaFoldDB" id="A0AAV9J2F4"/>
<protein>
    <recommendedName>
        <fullName evidence="9">Major facilitator superfamily (MFS) profile domain-containing protein</fullName>
    </recommendedName>
</protein>
<dbReference type="Pfam" id="PF07690">
    <property type="entry name" value="MFS_1"/>
    <property type="match status" value="1"/>
</dbReference>
<evidence type="ECO:0000259" key="9">
    <source>
        <dbReference type="PROSITE" id="PS50850"/>
    </source>
</evidence>
<evidence type="ECO:0000256" key="7">
    <source>
        <dbReference type="SAM" id="MobiDB-lite"/>
    </source>
</evidence>
<dbReference type="GO" id="GO:0022857">
    <property type="term" value="F:transmembrane transporter activity"/>
    <property type="evidence" value="ECO:0007669"/>
    <property type="project" value="InterPro"/>
</dbReference>
<accession>A0AAV9J2F4</accession>
<dbReference type="PROSITE" id="PS50850">
    <property type="entry name" value="MFS"/>
    <property type="match status" value="1"/>
</dbReference>
<feature type="transmembrane region" description="Helical" evidence="8">
    <location>
        <begin position="454"/>
        <end position="472"/>
    </location>
</feature>
<sequence length="578" mass="60966">MSYESMQSSTHLGAGERSPPALESGAVAGVGRWPSAQRLLLCLFVLTDFLLNVDAGILPVFLYEFTLDPYRLSRSGQGLLGALSPLGFVISTTYSGVLLQRYPPKWILAGALSLACLAQVGMLASRTRAQLFGARVAYGLFYSNFFVFVPVWVDAHALDGRRGTWLSVMQAVGPLGIMAGFGVAGWGNRGPSAPRWSWRSLIGLQVAALLPLVLLLAAMPTAHFQVAVPSPSASLASADRSVDAEAAAGEASMNVSGFGASRWEGTPDTTRIGAGRPSPLATEARIAPASNGTPGTADDSGMHTPSPPSATGATAAAHSRLVWSGSGGSKRSERTPLLSGGNNVSFASAEGRIRRSLVARNRAERRSFLAQLRTIFSNPLYVCAVSTLTCLCFVAEGLRFWVASYRHDVFHDDFESIVLSFTLVSVTSPISGVFLGGLLTDAQGGYSGVRGLRNALRITAACGLCAAAAAWLCTAHRGTLSLLWFSALLWLVLFFGGAMFPPLTGIMLSSVDAEMRSVANSMSLLVTHLFGYFAAPFITGVLADLSGLEAGFDWMLRGMPAIAAVFTLGALIAAERRT</sequence>
<comment type="caution">
    <text evidence="10">The sequence shown here is derived from an EMBL/GenBank/DDBJ whole genome shotgun (WGS) entry which is preliminary data.</text>
</comment>
<feature type="transmembrane region" description="Helical" evidence="8">
    <location>
        <begin position="82"/>
        <end position="99"/>
    </location>
</feature>
<reference evidence="10 11" key="1">
    <citation type="submission" date="2022-07" db="EMBL/GenBank/DDBJ databases">
        <title>Genome-wide signatures of adaptation to extreme environments.</title>
        <authorList>
            <person name="Cho C.H."/>
            <person name="Yoon H.S."/>
        </authorList>
    </citation>
    <scope>NUCLEOTIDE SEQUENCE [LARGE SCALE GENOMIC DNA]</scope>
    <source>
        <strain evidence="10 11">DBV 063 E5</strain>
    </source>
</reference>
<keyword evidence="3 8" id="KW-0812">Transmembrane</keyword>
<name>A0AAV9J2F4_CYACA</name>
<dbReference type="PANTHER" id="PTHR23505:SF9">
    <property type="entry name" value="PROTEIN, PUTATIVE-RELATED"/>
    <property type="match status" value="1"/>
</dbReference>
<feature type="region of interest" description="Disordered" evidence="7">
    <location>
        <begin position="1"/>
        <end position="20"/>
    </location>
</feature>
<feature type="compositionally biased region" description="Polar residues" evidence="7">
    <location>
        <begin position="1"/>
        <end position="11"/>
    </location>
</feature>
<gene>
    <name evidence="10" type="ORF">CDCA_CDCA20G4793</name>
</gene>
<dbReference type="GO" id="GO:0016020">
    <property type="term" value="C:membrane"/>
    <property type="evidence" value="ECO:0007669"/>
    <property type="project" value="UniProtKB-SubCell"/>
</dbReference>
<feature type="transmembrane region" description="Helical" evidence="8">
    <location>
        <begin position="523"/>
        <end position="542"/>
    </location>
</feature>
<proteinExistence type="inferred from homology"/>
<feature type="transmembrane region" description="Helical" evidence="8">
    <location>
        <begin position="484"/>
        <end position="511"/>
    </location>
</feature>
<dbReference type="Gene3D" id="1.20.1250.20">
    <property type="entry name" value="MFS general substrate transporter like domains"/>
    <property type="match status" value="2"/>
</dbReference>
<dbReference type="SUPFAM" id="SSF103473">
    <property type="entry name" value="MFS general substrate transporter"/>
    <property type="match status" value="1"/>
</dbReference>
<feature type="transmembrane region" description="Helical" evidence="8">
    <location>
        <begin position="165"/>
        <end position="186"/>
    </location>
</feature>
<feature type="domain" description="Major facilitator superfamily (MFS) profile" evidence="9">
    <location>
        <begin position="40"/>
        <end position="578"/>
    </location>
</feature>
<evidence type="ECO:0000256" key="1">
    <source>
        <dbReference type="ARBA" id="ARBA00004141"/>
    </source>
</evidence>
<evidence type="ECO:0000313" key="11">
    <source>
        <dbReference type="Proteomes" id="UP001301350"/>
    </source>
</evidence>
<keyword evidence="2" id="KW-0813">Transport</keyword>
<feature type="region of interest" description="Disordered" evidence="7">
    <location>
        <begin position="258"/>
        <end position="317"/>
    </location>
</feature>
<dbReference type="PANTHER" id="PTHR23505">
    <property type="entry name" value="SPINSTER"/>
    <property type="match status" value="1"/>
</dbReference>
<evidence type="ECO:0000256" key="8">
    <source>
        <dbReference type="SAM" id="Phobius"/>
    </source>
</evidence>
<feature type="transmembrane region" description="Helical" evidence="8">
    <location>
        <begin position="380"/>
        <end position="402"/>
    </location>
</feature>
<feature type="transmembrane region" description="Helical" evidence="8">
    <location>
        <begin position="39"/>
        <end position="62"/>
    </location>
</feature>
<dbReference type="CDD" id="cd06174">
    <property type="entry name" value="MFS"/>
    <property type="match status" value="1"/>
</dbReference>
<comment type="similarity">
    <text evidence="6">Belongs to the major facilitator superfamily. Spinster (TC 2.A.1.49) family.</text>
</comment>
<evidence type="ECO:0000256" key="5">
    <source>
        <dbReference type="ARBA" id="ARBA00023136"/>
    </source>
</evidence>
<keyword evidence="5 8" id="KW-0472">Membrane</keyword>
<feature type="transmembrane region" description="Helical" evidence="8">
    <location>
        <begin position="136"/>
        <end position="153"/>
    </location>
</feature>